<evidence type="ECO:0000313" key="3">
    <source>
        <dbReference type="Proteomes" id="UP001189429"/>
    </source>
</evidence>
<organism evidence="2 3">
    <name type="scientific">Prorocentrum cordatum</name>
    <dbReference type="NCBI Taxonomy" id="2364126"/>
    <lineage>
        <taxon>Eukaryota</taxon>
        <taxon>Sar</taxon>
        <taxon>Alveolata</taxon>
        <taxon>Dinophyceae</taxon>
        <taxon>Prorocentrales</taxon>
        <taxon>Prorocentraceae</taxon>
        <taxon>Prorocentrum</taxon>
    </lineage>
</organism>
<feature type="region of interest" description="Disordered" evidence="1">
    <location>
        <begin position="52"/>
        <end position="209"/>
    </location>
</feature>
<feature type="compositionally biased region" description="Low complexity" evidence="1">
    <location>
        <begin position="100"/>
        <end position="109"/>
    </location>
</feature>
<reference evidence="2" key="1">
    <citation type="submission" date="2023-10" db="EMBL/GenBank/DDBJ databases">
        <authorList>
            <person name="Chen Y."/>
            <person name="Shah S."/>
            <person name="Dougan E. K."/>
            <person name="Thang M."/>
            <person name="Chan C."/>
        </authorList>
    </citation>
    <scope>NUCLEOTIDE SEQUENCE [LARGE SCALE GENOMIC DNA]</scope>
</reference>
<feature type="compositionally biased region" description="Basic and acidic residues" evidence="1">
    <location>
        <begin position="52"/>
        <end position="62"/>
    </location>
</feature>
<feature type="compositionally biased region" description="Low complexity" evidence="1">
    <location>
        <begin position="63"/>
        <end position="76"/>
    </location>
</feature>
<accession>A0ABN9R2A1</accession>
<comment type="caution">
    <text evidence="2">The sequence shown here is derived from an EMBL/GenBank/DDBJ whole genome shotgun (WGS) entry which is preliminary data.</text>
</comment>
<dbReference type="EMBL" id="CAUYUJ010004778">
    <property type="protein sequence ID" value="CAK0810927.1"/>
    <property type="molecule type" value="Genomic_DNA"/>
</dbReference>
<feature type="compositionally biased region" description="Low complexity" evidence="1">
    <location>
        <begin position="181"/>
        <end position="191"/>
    </location>
</feature>
<feature type="non-terminal residue" evidence="2">
    <location>
        <position position="209"/>
    </location>
</feature>
<evidence type="ECO:0000256" key="1">
    <source>
        <dbReference type="SAM" id="MobiDB-lite"/>
    </source>
</evidence>
<keyword evidence="3" id="KW-1185">Reference proteome</keyword>
<feature type="compositionally biased region" description="Low complexity" evidence="1">
    <location>
        <begin position="141"/>
        <end position="153"/>
    </location>
</feature>
<gene>
    <name evidence="2" type="ORF">PCOR1329_LOCUS15707</name>
</gene>
<name>A0ABN9R2A1_9DINO</name>
<sequence length="209" mass="19989">ACRCREDPGTPALADSRSAALADSRSAFGRLDPDALDGVAGLEAAVQALRADRGAPAGERRPAVGLAPAAGDGALPTEAGLLTHTGSLEAPLNQSRTARPSSAASLGPSEEGGGPPPAESPASWGNVLRKQFGGGAGASGAGRAAAEALAATGSSQRSSAGSEAGGERPLAGRPGLGGSRGSSAGRSWGGAEQFGGQPGLGDSRGSSAG</sequence>
<feature type="non-terminal residue" evidence="2">
    <location>
        <position position="1"/>
    </location>
</feature>
<dbReference type="Proteomes" id="UP001189429">
    <property type="component" value="Unassembled WGS sequence"/>
</dbReference>
<protein>
    <submittedName>
        <fullName evidence="2">Uncharacterized protein</fullName>
    </submittedName>
</protein>
<evidence type="ECO:0000313" key="2">
    <source>
        <dbReference type="EMBL" id="CAK0810927.1"/>
    </source>
</evidence>
<proteinExistence type="predicted"/>